<accession>A0AA48KWC9</accession>
<evidence type="ECO:0000313" key="15">
    <source>
        <dbReference type="EMBL" id="BED92861.1"/>
    </source>
</evidence>
<dbReference type="InterPro" id="IPR006168">
    <property type="entry name" value="G3P_DH_NAD-dep"/>
</dbReference>
<evidence type="ECO:0000256" key="2">
    <source>
        <dbReference type="ARBA" id="ARBA00022516"/>
    </source>
</evidence>
<dbReference type="PROSITE" id="PS00957">
    <property type="entry name" value="NAD_G3PDH"/>
    <property type="match status" value="1"/>
</dbReference>
<evidence type="ECO:0000259" key="13">
    <source>
        <dbReference type="Pfam" id="PF01210"/>
    </source>
</evidence>
<protein>
    <recommendedName>
        <fullName evidence="12">Glycerol-3-phosphate dehydrogenase</fullName>
        <ecNumber evidence="12">1.1.1.94</ecNumber>
    </recommendedName>
</protein>
<evidence type="ECO:0000256" key="12">
    <source>
        <dbReference type="RuleBase" id="RU000439"/>
    </source>
</evidence>
<dbReference type="InterPro" id="IPR008927">
    <property type="entry name" value="6-PGluconate_DH-like_C_sf"/>
</dbReference>
<keyword evidence="8" id="KW-1208">Phospholipid metabolism</keyword>
<keyword evidence="7" id="KW-0594">Phospholipid biosynthesis</keyword>
<feature type="domain" description="Glycerol-3-phosphate dehydrogenase NAD-dependent N-terminal" evidence="13">
    <location>
        <begin position="7"/>
        <end position="159"/>
    </location>
</feature>
<evidence type="ECO:0000256" key="11">
    <source>
        <dbReference type="RuleBase" id="RU000437"/>
    </source>
</evidence>
<keyword evidence="4 11" id="KW-0560">Oxidoreductase</keyword>
<dbReference type="KEGG" id="ptrh:RsTaC01_0756"/>
<dbReference type="GO" id="GO:0051287">
    <property type="term" value="F:NAD binding"/>
    <property type="evidence" value="ECO:0007669"/>
    <property type="project" value="InterPro"/>
</dbReference>
<evidence type="ECO:0000256" key="10">
    <source>
        <dbReference type="PIRSR" id="PIRSR000114-3"/>
    </source>
</evidence>
<dbReference type="PIRSF" id="PIRSF000114">
    <property type="entry name" value="Glycerol-3-P_dh"/>
    <property type="match status" value="1"/>
</dbReference>
<dbReference type="InterPro" id="IPR006109">
    <property type="entry name" value="G3P_DH_NAD-dep_C"/>
</dbReference>
<dbReference type="AlphaFoldDB" id="A0AA48KWC9"/>
<dbReference type="GO" id="GO:0005829">
    <property type="term" value="C:cytosol"/>
    <property type="evidence" value="ECO:0007669"/>
    <property type="project" value="TreeGrafter"/>
</dbReference>
<dbReference type="InterPro" id="IPR013328">
    <property type="entry name" value="6PGD_dom2"/>
</dbReference>
<evidence type="ECO:0000256" key="7">
    <source>
        <dbReference type="ARBA" id="ARBA00023209"/>
    </source>
</evidence>
<dbReference type="GO" id="GO:0008654">
    <property type="term" value="P:phospholipid biosynthetic process"/>
    <property type="evidence" value="ECO:0007669"/>
    <property type="project" value="UniProtKB-KW"/>
</dbReference>
<keyword evidence="2" id="KW-0444">Lipid biosynthesis</keyword>
<evidence type="ECO:0000256" key="9">
    <source>
        <dbReference type="PIRSR" id="PIRSR000114-1"/>
    </source>
</evidence>
<dbReference type="Pfam" id="PF07479">
    <property type="entry name" value="NAD_Gly3P_dh_C"/>
    <property type="match status" value="1"/>
</dbReference>
<evidence type="ECO:0000256" key="4">
    <source>
        <dbReference type="ARBA" id="ARBA00023002"/>
    </source>
</evidence>
<dbReference type="EC" id="1.1.1.94" evidence="12"/>
<proteinExistence type="inferred from homology"/>
<dbReference type="SUPFAM" id="SSF51735">
    <property type="entry name" value="NAD(P)-binding Rossmann-fold domains"/>
    <property type="match status" value="1"/>
</dbReference>
<dbReference type="Gene3D" id="1.10.1040.10">
    <property type="entry name" value="N-(1-d-carboxylethyl)-l-norvaline Dehydrogenase, domain 2"/>
    <property type="match status" value="1"/>
</dbReference>
<dbReference type="PANTHER" id="PTHR11728">
    <property type="entry name" value="GLYCEROL-3-PHOSPHATE DEHYDROGENASE"/>
    <property type="match status" value="1"/>
</dbReference>
<dbReference type="Pfam" id="PF01210">
    <property type="entry name" value="NAD_Gly3P_dh_N"/>
    <property type="match status" value="1"/>
</dbReference>
<dbReference type="InterPro" id="IPR011128">
    <property type="entry name" value="G3P_DH_NAD-dep_N"/>
</dbReference>
<evidence type="ECO:0000259" key="14">
    <source>
        <dbReference type="Pfam" id="PF07479"/>
    </source>
</evidence>
<evidence type="ECO:0000256" key="8">
    <source>
        <dbReference type="ARBA" id="ARBA00023264"/>
    </source>
</evidence>
<reference evidence="15" key="1">
    <citation type="journal article" date="2023" name="ISME J.">
        <title>Emergence of putative energy parasites within Clostridia revealed by genome analysis of a novel endosymbiotic clade.</title>
        <authorList>
            <person name="Takahashi K."/>
            <person name="Kuwahara H."/>
            <person name="Horikawa Y."/>
            <person name="Izawa K."/>
            <person name="Kato D."/>
            <person name="Inagaki T."/>
            <person name="Yuki M."/>
            <person name="Ohkuma M."/>
            <person name="Hongoh Y."/>
        </authorList>
    </citation>
    <scope>NUCLEOTIDE SEQUENCE</scope>
    <source>
        <strain evidence="15">RsTa-C01</strain>
    </source>
</reference>
<comment type="similarity">
    <text evidence="1 11">Belongs to the NAD-dependent glycerol-3-phosphate dehydrogenase family.</text>
</comment>
<dbReference type="InterPro" id="IPR036291">
    <property type="entry name" value="NAD(P)-bd_dom_sf"/>
</dbReference>
<name>A0AA48KWC9_9FIRM</name>
<organism evidence="15">
    <name type="scientific">Candidatus Paraimprobicoccus trichonymphae</name>
    <dbReference type="NCBI Taxonomy" id="3033793"/>
    <lineage>
        <taxon>Bacteria</taxon>
        <taxon>Bacillati</taxon>
        <taxon>Bacillota</taxon>
        <taxon>Clostridia</taxon>
        <taxon>Candidatus Paraimprobicoccus</taxon>
    </lineage>
</organism>
<keyword evidence="5 10" id="KW-0520">NAD</keyword>
<evidence type="ECO:0000256" key="1">
    <source>
        <dbReference type="ARBA" id="ARBA00011009"/>
    </source>
</evidence>
<sequence length="325" mass="36490">MECKKIKVSVIGCGRWGSFLSWYLSSIGQNVILWGRYNSENLNNLLVYRRNDNVFLDEKINIISDLEKSVNMSDILAICINSQSLRSFMKELSKYSLKSKIIILCMKGLEEFTGKRLTQVIEDYVYFEKTSVAILVGPGHVQNLTQGIPTCMVIDSLNYNIKKLLIEQFSSKLIRFYYGTDLIGNEVGAASKNVIGIASGMLDGLNYESLKGPLMSRGAKEIANLIKFMGGNEMSAYGLCHLGDYQATLFSKHSHNRQFGENFVKNINYKKIAEGISTAKALVKLGLKYKISVPICNSVYNIVCKNANPKKELLNLFLKPVKNEI</sequence>
<dbReference type="PANTHER" id="PTHR11728:SF1">
    <property type="entry name" value="GLYCEROL-3-PHOSPHATE DEHYDROGENASE [NAD(+)] 2, CHLOROPLASTIC"/>
    <property type="match status" value="1"/>
</dbReference>
<feature type="domain" description="Glycerol-3-phosphate dehydrogenase NAD-dependent C-terminal" evidence="14">
    <location>
        <begin position="181"/>
        <end position="311"/>
    </location>
</feature>
<comment type="catalytic activity">
    <reaction evidence="12">
        <text>sn-glycerol 3-phosphate + NADP(+) = dihydroxyacetone phosphate + NADPH + H(+)</text>
        <dbReference type="Rhea" id="RHEA:11096"/>
        <dbReference type="ChEBI" id="CHEBI:15378"/>
        <dbReference type="ChEBI" id="CHEBI:57597"/>
        <dbReference type="ChEBI" id="CHEBI:57642"/>
        <dbReference type="ChEBI" id="CHEBI:57783"/>
        <dbReference type="ChEBI" id="CHEBI:58349"/>
        <dbReference type="EC" id="1.1.1.94"/>
    </reaction>
</comment>
<dbReference type="SUPFAM" id="SSF48179">
    <property type="entry name" value="6-phosphogluconate dehydrogenase C-terminal domain-like"/>
    <property type="match status" value="1"/>
</dbReference>
<feature type="binding site" evidence="10">
    <location>
        <begin position="12"/>
        <end position="17"/>
    </location>
    <ligand>
        <name>NAD(+)</name>
        <dbReference type="ChEBI" id="CHEBI:57540"/>
    </ligand>
</feature>
<dbReference type="GO" id="GO:0046168">
    <property type="term" value="P:glycerol-3-phosphate catabolic process"/>
    <property type="evidence" value="ECO:0007669"/>
    <property type="project" value="InterPro"/>
</dbReference>
<gene>
    <name evidence="15" type="ORF">RsTaC01_0756</name>
</gene>
<feature type="active site" description="Proton acceptor" evidence="9">
    <location>
        <position position="192"/>
    </location>
</feature>
<feature type="binding site" evidence="10">
    <location>
        <position position="271"/>
    </location>
    <ligand>
        <name>NAD(+)</name>
        <dbReference type="ChEBI" id="CHEBI:57540"/>
    </ligand>
</feature>
<evidence type="ECO:0000256" key="3">
    <source>
        <dbReference type="ARBA" id="ARBA00022857"/>
    </source>
</evidence>
<dbReference type="Proteomes" id="UP001335720">
    <property type="component" value="Chromosome"/>
</dbReference>
<evidence type="ECO:0000256" key="5">
    <source>
        <dbReference type="ARBA" id="ARBA00023027"/>
    </source>
</evidence>
<dbReference type="EMBL" id="AP027925">
    <property type="protein sequence ID" value="BED92861.1"/>
    <property type="molecule type" value="Genomic_DNA"/>
</dbReference>
<keyword evidence="3" id="KW-0521">NADP</keyword>
<evidence type="ECO:0000256" key="6">
    <source>
        <dbReference type="ARBA" id="ARBA00023098"/>
    </source>
</evidence>
<keyword evidence="6" id="KW-0443">Lipid metabolism</keyword>
<dbReference type="Gene3D" id="3.40.50.720">
    <property type="entry name" value="NAD(P)-binding Rossmann-like Domain"/>
    <property type="match status" value="1"/>
</dbReference>
<dbReference type="GO" id="GO:0005975">
    <property type="term" value="P:carbohydrate metabolic process"/>
    <property type="evidence" value="ECO:0007669"/>
    <property type="project" value="InterPro"/>
</dbReference>
<dbReference type="GO" id="GO:0047952">
    <property type="term" value="F:glycerol-3-phosphate dehydrogenase [NAD(P)+] activity"/>
    <property type="evidence" value="ECO:0007669"/>
    <property type="project" value="UniProtKB-EC"/>
</dbReference>
<dbReference type="PRINTS" id="PR00077">
    <property type="entry name" value="GPDHDRGNASE"/>
</dbReference>